<keyword evidence="3" id="KW-0285">Flavoprotein</keyword>
<dbReference type="Proteomes" id="UP000027987">
    <property type="component" value="Chromosome"/>
</dbReference>
<keyword evidence="9" id="KW-1185">Reference proteome</keyword>
<reference evidence="8 9" key="1">
    <citation type="submission" date="2014-07" db="EMBL/GenBank/DDBJ databases">
        <title>Complete Genome Sequence of Dyella japonica Strain A8 Isolated from Malaysian Tropical Soil.</title>
        <authorList>
            <person name="Hui R.K.H."/>
            <person name="Chen J.-W."/>
            <person name="Chan K.-G."/>
            <person name="Leung F.C.C."/>
        </authorList>
    </citation>
    <scope>NUCLEOTIDE SEQUENCE [LARGE SCALE GENOMIC DNA]</scope>
    <source>
        <strain evidence="8 9">A8</strain>
    </source>
</reference>
<dbReference type="SUPFAM" id="SSF51905">
    <property type="entry name" value="FAD/NAD(P)-binding domain"/>
    <property type="match status" value="1"/>
</dbReference>
<dbReference type="InterPro" id="IPR000172">
    <property type="entry name" value="GMC_OxRdtase_N"/>
</dbReference>
<proteinExistence type="inferred from homology"/>
<evidence type="ECO:0000313" key="8">
    <source>
        <dbReference type="EMBL" id="AIF48247.1"/>
    </source>
</evidence>
<protein>
    <submittedName>
        <fullName evidence="8">GMC family oxidoreductase</fullName>
    </submittedName>
</protein>
<dbReference type="GO" id="GO:0016614">
    <property type="term" value="F:oxidoreductase activity, acting on CH-OH group of donors"/>
    <property type="evidence" value="ECO:0007669"/>
    <property type="project" value="InterPro"/>
</dbReference>
<dbReference type="STRING" id="1217721.HY57_13800"/>
<feature type="domain" description="Glucose-methanol-choline oxidoreductase C-terminal" evidence="7">
    <location>
        <begin position="427"/>
        <end position="546"/>
    </location>
</feature>
<dbReference type="AlphaFoldDB" id="A0A075K3G7"/>
<accession>A0A075K3G7</accession>
<dbReference type="Pfam" id="PF00732">
    <property type="entry name" value="GMC_oxred_N"/>
    <property type="match status" value="1"/>
</dbReference>
<dbReference type="PATRIC" id="fig|1217721.7.peg.2846"/>
<evidence type="ECO:0000313" key="9">
    <source>
        <dbReference type="Proteomes" id="UP000027987"/>
    </source>
</evidence>
<organism evidence="8 9">
    <name type="scientific">Dyella japonica A8</name>
    <dbReference type="NCBI Taxonomy" id="1217721"/>
    <lineage>
        <taxon>Bacteria</taxon>
        <taxon>Pseudomonadati</taxon>
        <taxon>Pseudomonadota</taxon>
        <taxon>Gammaproteobacteria</taxon>
        <taxon>Lysobacterales</taxon>
        <taxon>Rhodanobacteraceae</taxon>
        <taxon>Dyella</taxon>
    </lineage>
</organism>
<evidence type="ECO:0000256" key="3">
    <source>
        <dbReference type="ARBA" id="ARBA00022630"/>
    </source>
</evidence>
<dbReference type="PANTHER" id="PTHR42784:SF1">
    <property type="entry name" value="PYRANOSE 2-OXIDASE"/>
    <property type="match status" value="1"/>
</dbReference>
<dbReference type="Gene3D" id="3.50.50.60">
    <property type="entry name" value="FAD/NAD(P)-binding domain"/>
    <property type="match status" value="2"/>
</dbReference>
<name>A0A075K3G7_9GAMM</name>
<evidence type="ECO:0000256" key="4">
    <source>
        <dbReference type="ARBA" id="ARBA00022827"/>
    </source>
</evidence>
<evidence type="ECO:0000256" key="5">
    <source>
        <dbReference type="ARBA" id="ARBA00023002"/>
    </source>
</evidence>
<evidence type="ECO:0000259" key="6">
    <source>
        <dbReference type="Pfam" id="PF00732"/>
    </source>
</evidence>
<dbReference type="HOGENOM" id="CLU_008878_4_0_6"/>
<comment type="cofactor">
    <cofactor evidence="1">
        <name>FAD</name>
        <dbReference type="ChEBI" id="CHEBI:57692"/>
    </cofactor>
</comment>
<dbReference type="EMBL" id="CP008884">
    <property type="protein sequence ID" value="AIF48247.1"/>
    <property type="molecule type" value="Genomic_DNA"/>
</dbReference>
<gene>
    <name evidence="8" type="ORF">HY57_13800</name>
</gene>
<dbReference type="SUPFAM" id="SSF54373">
    <property type="entry name" value="FAD-linked reductases, C-terminal domain"/>
    <property type="match status" value="1"/>
</dbReference>
<evidence type="ECO:0000259" key="7">
    <source>
        <dbReference type="Pfam" id="PF05199"/>
    </source>
</evidence>
<evidence type="ECO:0000256" key="2">
    <source>
        <dbReference type="ARBA" id="ARBA00010790"/>
    </source>
</evidence>
<dbReference type="Pfam" id="PF05199">
    <property type="entry name" value="GMC_oxred_C"/>
    <property type="match status" value="1"/>
</dbReference>
<dbReference type="InterPro" id="IPR051473">
    <property type="entry name" value="P2Ox-like"/>
</dbReference>
<dbReference type="RefSeq" id="WP_019467488.1">
    <property type="nucleotide sequence ID" value="NZ_ALOY01000184.1"/>
</dbReference>
<dbReference type="KEGG" id="dja:HY57_13800"/>
<dbReference type="InterPro" id="IPR007867">
    <property type="entry name" value="GMC_OxRtase_C"/>
</dbReference>
<dbReference type="InterPro" id="IPR036188">
    <property type="entry name" value="FAD/NAD-bd_sf"/>
</dbReference>
<comment type="similarity">
    <text evidence="2">Belongs to the GMC oxidoreductase family.</text>
</comment>
<keyword evidence="5" id="KW-0560">Oxidoreductase</keyword>
<keyword evidence="4" id="KW-0274">FAD</keyword>
<feature type="domain" description="Glucose-methanol-choline oxidoreductase N-terminal" evidence="6">
    <location>
        <begin position="98"/>
        <end position="337"/>
    </location>
</feature>
<evidence type="ECO:0000256" key="1">
    <source>
        <dbReference type="ARBA" id="ARBA00001974"/>
    </source>
</evidence>
<dbReference type="GO" id="GO:0050660">
    <property type="term" value="F:flavin adenine dinucleotide binding"/>
    <property type="evidence" value="ECO:0007669"/>
    <property type="project" value="InterPro"/>
</dbReference>
<sequence>MNNNTYDAIVVGTGVSGGWAAKELTEKGLKTLVLDRGRMVKHGEYPTAMKAPWELPYADEPTREDVLRHPIHTRPSFYGITQSTKHWFVDDLDNPYVETKPFDWFRGYHVGGRSLMWGRQSYRLGDLDFEANGKDGVGVDWPIRYADLAPWYDYVEEFIGVSGSVEHLAQLPDGQFLPPMELNCVEQEFAGRLADKFNRKLIIGRTANLSAPLKHDKSPQRATCQYRNLCMRGCPFGGYFSSNSSTLPSAERTGNMTIVPNAIVHEMIYDNAKGKATGVRVLDAETGKQTEYFARVIFLCASTFGTTHILLNSTSSRFPNGFGNDSGELGHNVMDHLFGHGVSASVDGHEDRYYTGRRPNGFYIPRYRNLGSEKRPYLRGFGYQGSASRQNWSRLVDEPLLGEDLKRAAEEPGPWRLAMSGFGEMLPSHDNYVTLDRDRKDKYGLPILNFNVAHGENEKRMTKEIVDDAMEMMTAAGYRDVKPYHVEANVGAAIHEMGTARMGRDPKTSVLNGWNQMHACKNVFITDGSCMTSSACQNPSLTYMALTARAASHAVEELKRGNI</sequence>
<dbReference type="PANTHER" id="PTHR42784">
    <property type="entry name" value="PYRANOSE 2-OXIDASE"/>
    <property type="match status" value="1"/>
</dbReference>
<dbReference type="OrthoDB" id="9787779at2"/>